<gene>
    <name evidence="1" type="ORF">MNBD_GAMMA13-1256</name>
</gene>
<dbReference type="EMBL" id="UOFK01000313">
    <property type="protein sequence ID" value="VAW82375.1"/>
    <property type="molecule type" value="Genomic_DNA"/>
</dbReference>
<organism evidence="1">
    <name type="scientific">hydrothermal vent metagenome</name>
    <dbReference type="NCBI Taxonomy" id="652676"/>
    <lineage>
        <taxon>unclassified sequences</taxon>
        <taxon>metagenomes</taxon>
        <taxon>ecological metagenomes</taxon>
    </lineage>
</organism>
<reference evidence="1" key="1">
    <citation type="submission" date="2018-06" db="EMBL/GenBank/DDBJ databases">
        <authorList>
            <person name="Zhirakovskaya E."/>
        </authorList>
    </citation>
    <scope>NUCLEOTIDE SEQUENCE</scope>
</reference>
<accession>A0A3B0YN85</accession>
<evidence type="ECO:0000313" key="1">
    <source>
        <dbReference type="EMBL" id="VAW82375.1"/>
    </source>
</evidence>
<dbReference type="Gene3D" id="3.90.226.10">
    <property type="entry name" value="2-enoyl-CoA Hydratase, Chain A, domain 1"/>
    <property type="match status" value="1"/>
</dbReference>
<name>A0A3B0YN85_9ZZZZ</name>
<dbReference type="AlphaFoldDB" id="A0A3B0YN85"/>
<proteinExistence type="predicted"/>
<evidence type="ECO:0008006" key="2">
    <source>
        <dbReference type="Google" id="ProtNLM"/>
    </source>
</evidence>
<protein>
    <recommendedName>
        <fullName evidence="2">ATP-dependent Clp protease proteolytic subunit</fullName>
    </recommendedName>
</protein>
<dbReference type="SUPFAM" id="SSF52096">
    <property type="entry name" value="ClpP/crotonase"/>
    <property type="match status" value="1"/>
</dbReference>
<dbReference type="InterPro" id="IPR029045">
    <property type="entry name" value="ClpP/crotonase-like_dom_sf"/>
</dbReference>
<sequence length="267" mass="29565">MLLKFLAPMVLFFHCQIHAAEFSFSKVGLSTYQIRLEGTLSDGDHNRLLSIIERYPVAFLGATSLVLSSPGGSVFEAIQIGRIVEKASLMTVVNENDICASACFLIFVAGQMRIANGSLLIHRPHVPAEVYDTNQVDEAMRNQRALTQLVRQYLEERSVRSKLIDKMFSRSSTKAYPLRKHELLNLGAISASFEEVAIAKCNASPEDLLEAERRSAEMMDCITALREVSKAGFLVKLIGKDKGLAAVREYARLKTVLETSGAALQNR</sequence>